<feature type="domain" description="Malic enzyme N-terminal" evidence="10">
    <location>
        <begin position="1365"/>
        <end position="1617"/>
    </location>
</feature>
<dbReference type="SUPFAM" id="SSF51735">
    <property type="entry name" value="NAD(P)-binding Rossmann-fold domains"/>
    <property type="match status" value="1"/>
</dbReference>
<dbReference type="InterPro" id="IPR002182">
    <property type="entry name" value="NB-ARC"/>
</dbReference>
<dbReference type="GO" id="GO:0051607">
    <property type="term" value="P:defense response to virus"/>
    <property type="evidence" value="ECO:0007669"/>
    <property type="project" value="UniProtKB-ARBA"/>
</dbReference>
<evidence type="ECO:0000259" key="9">
    <source>
        <dbReference type="SMART" id="SM00919"/>
    </source>
</evidence>
<accession>A0A4S4EDQ3</accession>
<dbReference type="InterPro" id="IPR046346">
    <property type="entry name" value="Aminoacid_DH-like_N_sf"/>
</dbReference>
<dbReference type="GO" id="GO:0005524">
    <property type="term" value="F:ATP binding"/>
    <property type="evidence" value="ECO:0007669"/>
    <property type="project" value="UniProtKB-KW"/>
</dbReference>
<evidence type="ECO:0000256" key="5">
    <source>
        <dbReference type="ARBA" id="ARBA00022737"/>
    </source>
</evidence>
<dbReference type="GO" id="GO:0051287">
    <property type="term" value="F:NAD binding"/>
    <property type="evidence" value="ECO:0007669"/>
    <property type="project" value="InterPro"/>
</dbReference>
<dbReference type="PANTHER" id="PTHR36766">
    <property type="entry name" value="PLANT BROAD-SPECTRUM MILDEW RESISTANCE PROTEIN RPW8"/>
    <property type="match status" value="1"/>
</dbReference>
<evidence type="ECO:0000256" key="3">
    <source>
        <dbReference type="ARBA" id="ARBA00008894"/>
    </source>
</evidence>
<dbReference type="Gene3D" id="1.20.5.4130">
    <property type="match status" value="1"/>
</dbReference>
<evidence type="ECO:0000256" key="6">
    <source>
        <dbReference type="ARBA" id="ARBA00022741"/>
    </source>
</evidence>
<dbReference type="GO" id="GO:0006108">
    <property type="term" value="P:malate metabolic process"/>
    <property type="evidence" value="ECO:0007669"/>
    <property type="project" value="UniProtKB-ARBA"/>
</dbReference>
<dbReference type="STRING" id="542762.A0A4S4EDQ3"/>
<evidence type="ECO:0000256" key="1">
    <source>
        <dbReference type="ARBA" id="ARBA00001946"/>
    </source>
</evidence>
<dbReference type="Pfam" id="PF25019">
    <property type="entry name" value="LRR_R13L1-DRL21"/>
    <property type="match status" value="1"/>
</dbReference>
<dbReference type="InterPro" id="IPR032675">
    <property type="entry name" value="LRR_dom_sf"/>
</dbReference>
<dbReference type="Gene3D" id="3.80.10.10">
    <property type="entry name" value="Ribonuclease Inhibitor"/>
    <property type="match status" value="3"/>
</dbReference>
<dbReference type="Pfam" id="PF00931">
    <property type="entry name" value="NB-ARC"/>
    <property type="match status" value="1"/>
</dbReference>
<reference evidence="11 12" key="1">
    <citation type="journal article" date="2018" name="Proc. Natl. Acad. Sci. U.S.A.">
        <title>Draft genome sequence of Camellia sinensis var. sinensis provides insights into the evolution of the tea genome and tea quality.</title>
        <authorList>
            <person name="Wei C."/>
            <person name="Yang H."/>
            <person name="Wang S."/>
            <person name="Zhao J."/>
            <person name="Liu C."/>
            <person name="Gao L."/>
            <person name="Xia E."/>
            <person name="Lu Y."/>
            <person name="Tai Y."/>
            <person name="She G."/>
            <person name="Sun J."/>
            <person name="Cao H."/>
            <person name="Tong W."/>
            <person name="Gao Q."/>
            <person name="Li Y."/>
            <person name="Deng W."/>
            <person name="Jiang X."/>
            <person name="Wang W."/>
            <person name="Chen Q."/>
            <person name="Zhang S."/>
            <person name="Li H."/>
            <person name="Wu J."/>
            <person name="Wang P."/>
            <person name="Li P."/>
            <person name="Shi C."/>
            <person name="Zheng F."/>
            <person name="Jian J."/>
            <person name="Huang B."/>
            <person name="Shan D."/>
            <person name="Shi M."/>
            <person name="Fang C."/>
            <person name="Yue Y."/>
            <person name="Li F."/>
            <person name="Li D."/>
            <person name="Wei S."/>
            <person name="Han B."/>
            <person name="Jiang C."/>
            <person name="Yin Y."/>
            <person name="Xia T."/>
            <person name="Zhang Z."/>
            <person name="Bennetzen J.L."/>
            <person name="Zhao S."/>
            <person name="Wan X."/>
        </authorList>
    </citation>
    <scope>NUCLEOTIDE SEQUENCE [LARGE SCALE GENOMIC DNA]</scope>
    <source>
        <strain evidence="12">cv. Shuchazao</strain>
        <tissue evidence="11">Leaf</tissue>
    </source>
</reference>
<dbReference type="EMBL" id="SDRB02005337">
    <property type="protein sequence ID" value="THG14473.1"/>
    <property type="molecule type" value="Genomic_DNA"/>
</dbReference>
<feature type="domain" description="Malic enzyme NAD-binding" evidence="9">
    <location>
        <begin position="1627"/>
        <end position="1803"/>
    </location>
</feature>
<protein>
    <recommendedName>
        <fullName evidence="13">Malic enzyme</fullName>
    </recommendedName>
</protein>
<dbReference type="GO" id="GO:0004470">
    <property type="term" value="F:malic enzyme activity"/>
    <property type="evidence" value="ECO:0007669"/>
    <property type="project" value="InterPro"/>
</dbReference>
<keyword evidence="8" id="KW-0067">ATP-binding</keyword>
<dbReference type="Pfam" id="PF18052">
    <property type="entry name" value="Rx_N"/>
    <property type="match status" value="1"/>
</dbReference>
<dbReference type="SUPFAM" id="SSF52058">
    <property type="entry name" value="L domain-like"/>
    <property type="match status" value="2"/>
</dbReference>
<dbReference type="Gene3D" id="3.40.50.720">
    <property type="entry name" value="NAD(P)-binding Rossmann-like Domain"/>
    <property type="match status" value="1"/>
</dbReference>
<evidence type="ECO:0000259" key="10">
    <source>
        <dbReference type="SMART" id="SM01274"/>
    </source>
</evidence>
<dbReference type="Pfam" id="PF23559">
    <property type="entry name" value="WHD_DRP"/>
    <property type="match status" value="1"/>
</dbReference>
<evidence type="ECO:0000256" key="8">
    <source>
        <dbReference type="ARBA" id="ARBA00022840"/>
    </source>
</evidence>
<dbReference type="GO" id="GO:0016616">
    <property type="term" value="F:oxidoreductase activity, acting on the CH-OH group of donors, NAD or NADP as acceptor"/>
    <property type="evidence" value="ECO:0007669"/>
    <property type="project" value="InterPro"/>
</dbReference>
<sequence>MPIAEIFLSAFVKLLFEKMTSFASSKLPTFEGIGAQLTNWTNMLSQIEALLIDAEEKQMTDRAVNLWLDDLQDLAYDLDDVVDEFATEALRQSLKAKLPQASSSKVWNPIPNFKPGHVMFNFKMRSKIEEITTRLRTSFEQCSKLNLVKIVGTTTPTKTWQRPESTSLLKEPRVYGREKDQRKIIELLVGGGESSRNKVDVIPIVGMGGIGKTTLAQMVYNDETVKKHFDLKAWVCVSDEFDIMKITKAIYDSVTSQTCSFNNLDQAQVQLKQALAGKKFLIVLDDVWNKKYNDWNDLSSPFNDGAQGSKVVVTTRSRDVARMMATVELHDIEILSDEDCWSLFAQHAFENRSIDANPNLVSIGKKIVEKCKGLPLAAKTLSGLLRCKERDEEWVDVLCSKIWDLSHEESDILPALRLSYHHLPSHLKQCFAHCSIIPNDYEFEEEEIVLLWMAEGFILQKREKQMEDVGGEYFRELLSRSFFQPSSTGKSSKFVMHDLINDLAQVVARETCFRLEDILKYPKQCKNIKKARHSSYMQEQYEGMKKFEIFDKAIYLRTFLPFNALYIWKCHLASNVSLNLLPKLRRLRVLNMSSYYITEVPNSVGDLKHLRYLNLSNTNVEELPESLGSLYNLQTLMLRECAKLKKLPTDLGSLIDLRHLDTTNARSLKEMPLGIGKLVSLQTLSNFVVTKNNGHQLRELGNLIYLRGKLCLSGLQNVVVPLVAREANLNDKNALDVLSLEWNVNSDDSRDGRVETEVFDMLQPHKNLKELHIKGYLGTGFPTWIGDPLFSNMADISLDNCGNCASLPPLGQLPSLKKLYITGMSSLKHVGCEFYGQGGVQPFSLLETLSFGNMPEWEDWYTFGDHKEVQPFTRVNSLSIIKCPKLLKMLPTDLPCLNNLEIRDCPKLCGMMPKDLTCLTNLQISKCPEFLVEGSSISLLSLTSIAMKDVPLTSLQAVLEMRSMVDCEVISANAKSKHSSSITSLRIGMIKKLELLPKWVTHGLMELEALEITSCEDLKTLWKNEERVQHSFPAFRRLEIEGCPQLVSLFEEDEDEDNKGQHEQQQQQQEGLPCIVRRLEHLTIDNCTKLEKLPRLLHSFTFLGELYVYKCPSLSSFPETGFPCTLKTLEVRDCETLQSLFGCLTQINDSNLQVLDVRDCPSLTSLISCRGGGLPPTLKELGIWSCKKLEALLVVEEAMEITCPSLESNLEYIPEGWFHSATNLAQLEIRGCKKLKALPHGLQSINYLTSLQSLCMNISQWNNNFKKIGLHSLSSLRSLYIVAEDEEEEGVAGSSFPIDGKLLPISLIYLAIWDFRNLEKLSSKSLYIAAEDEEEEGVAGSSFPIDGKLLPTSLLNLRIGNFRNLEKLSSKLFQNLASLEELSIFACPRLKSLPVQRLPPSLKRLWIRGSRKLTRKCEKGKGKYWPHLAHIPDISSSAFISEATTTNGSVLISFQLGAFVPRYPVHPVIVRYPHVHFDQFWGNIALGKLMFRMFIVSQFHGGQRISSLVLDCCLVLIGYYNCTNISFLWGHHAVDMIVLTDGSRILGLGDLGVQGTGIPIGKLDMYVAAAGINPQRILPVMLDVGTNNQKLLEDHLSIDFFEDFQMKWAFERLQWYQKRFCMFNNDIQGTASVALAGLLGTVRAQDLPLTDFVNQKIVVVGAGSAGLGVFNMAAQGCFKNGRSWSKSCGLITTERKGVDPAAALFAKAPWEIEGLGLRERANLVKVVLKAMRESYSPKPAIFAMSNLTVNGLEWEALLLVPCSSILIGLLTMPSWNEVALVTVIMCVAISIAEVRAAVVRAAVAEELARGRCDVGLRELRQMSKEVTVEYVKPNMWYPVYRPLLFMRNEVPIISVCSYGVNAFRGSNFQYLSKNVIRNPLEGVLWMSKVGFVMGKLSVTATQWFRGAVLNFRLRNTIFD</sequence>
<dbReference type="SUPFAM" id="SSF52540">
    <property type="entry name" value="P-loop containing nucleoside triphosphate hydrolases"/>
    <property type="match status" value="1"/>
</dbReference>
<keyword evidence="6" id="KW-0547">Nucleotide-binding</keyword>
<dbReference type="Proteomes" id="UP000306102">
    <property type="component" value="Unassembled WGS sequence"/>
</dbReference>
<dbReference type="SUPFAM" id="SSF53223">
    <property type="entry name" value="Aminoacid dehydrogenase-like, N-terminal domain"/>
    <property type="match status" value="1"/>
</dbReference>
<keyword evidence="12" id="KW-1185">Reference proteome</keyword>
<evidence type="ECO:0000313" key="11">
    <source>
        <dbReference type="EMBL" id="THG14473.1"/>
    </source>
</evidence>
<organism evidence="11 12">
    <name type="scientific">Camellia sinensis var. sinensis</name>
    <name type="common">China tea</name>
    <dbReference type="NCBI Taxonomy" id="542762"/>
    <lineage>
        <taxon>Eukaryota</taxon>
        <taxon>Viridiplantae</taxon>
        <taxon>Streptophyta</taxon>
        <taxon>Embryophyta</taxon>
        <taxon>Tracheophyta</taxon>
        <taxon>Spermatophyta</taxon>
        <taxon>Magnoliopsida</taxon>
        <taxon>eudicotyledons</taxon>
        <taxon>Gunneridae</taxon>
        <taxon>Pentapetalae</taxon>
        <taxon>asterids</taxon>
        <taxon>Ericales</taxon>
        <taxon>Theaceae</taxon>
        <taxon>Camellia</taxon>
    </lineage>
</organism>
<dbReference type="InterPro" id="IPR012301">
    <property type="entry name" value="Malic_N_dom"/>
</dbReference>
<dbReference type="GO" id="GO:0043531">
    <property type="term" value="F:ADP binding"/>
    <property type="evidence" value="ECO:0007669"/>
    <property type="project" value="InterPro"/>
</dbReference>
<evidence type="ECO:0008006" key="13">
    <source>
        <dbReference type="Google" id="ProtNLM"/>
    </source>
</evidence>
<keyword evidence="5" id="KW-0677">Repeat</keyword>
<comment type="similarity">
    <text evidence="3">Belongs to the disease resistance NB-LRR family.</text>
</comment>
<dbReference type="InterPro" id="IPR056789">
    <property type="entry name" value="LRR_R13L1-DRL21"/>
</dbReference>
<dbReference type="FunFam" id="3.40.50.300:FF:001091">
    <property type="entry name" value="Probable disease resistance protein At1g61300"/>
    <property type="match status" value="1"/>
</dbReference>
<dbReference type="Gene3D" id="3.40.50.10380">
    <property type="entry name" value="Malic enzyme, N-terminal domain"/>
    <property type="match status" value="1"/>
</dbReference>
<dbReference type="InterPro" id="IPR027417">
    <property type="entry name" value="P-loop_NTPase"/>
</dbReference>
<dbReference type="Gene3D" id="3.40.50.300">
    <property type="entry name" value="P-loop containing nucleotide triphosphate hydrolases"/>
    <property type="match status" value="1"/>
</dbReference>
<dbReference type="PRINTS" id="PR00072">
    <property type="entry name" value="MALOXRDTASE"/>
</dbReference>
<dbReference type="SMART" id="SM01274">
    <property type="entry name" value="malic"/>
    <property type="match status" value="1"/>
</dbReference>
<name>A0A4S4EDQ3_CAMSN</name>
<dbReference type="InterPro" id="IPR001891">
    <property type="entry name" value="Malic_OxRdtase"/>
</dbReference>
<dbReference type="InterPro" id="IPR041118">
    <property type="entry name" value="Rx_N"/>
</dbReference>
<comment type="similarity">
    <text evidence="2">Belongs to the malic enzymes family.</text>
</comment>
<dbReference type="Pfam" id="PF03949">
    <property type="entry name" value="Malic_M"/>
    <property type="match status" value="1"/>
</dbReference>
<dbReference type="PANTHER" id="PTHR36766:SF51">
    <property type="entry name" value="DISEASE RESISTANCE RPP13-LIKE PROTEIN 1"/>
    <property type="match status" value="1"/>
</dbReference>
<proteinExistence type="inferred from homology"/>
<gene>
    <name evidence="11" type="ORF">TEA_024018</name>
</gene>
<keyword evidence="4" id="KW-0433">Leucine-rich repeat</keyword>
<evidence type="ECO:0000256" key="7">
    <source>
        <dbReference type="ARBA" id="ARBA00022821"/>
    </source>
</evidence>
<evidence type="ECO:0000313" key="12">
    <source>
        <dbReference type="Proteomes" id="UP000306102"/>
    </source>
</evidence>
<dbReference type="InterPro" id="IPR058922">
    <property type="entry name" value="WHD_DRP"/>
</dbReference>
<evidence type="ECO:0000256" key="4">
    <source>
        <dbReference type="ARBA" id="ARBA00022614"/>
    </source>
</evidence>
<dbReference type="InterPro" id="IPR037062">
    <property type="entry name" value="Malic_N_dom_sf"/>
</dbReference>
<dbReference type="InterPro" id="IPR012302">
    <property type="entry name" value="Malic_NAD-bd"/>
</dbReference>
<comment type="caution">
    <text evidence="11">The sequence shown here is derived from an EMBL/GenBank/DDBJ whole genome shotgun (WGS) entry which is preliminary data.</text>
</comment>
<dbReference type="Pfam" id="PF00390">
    <property type="entry name" value="malic"/>
    <property type="match status" value="1"/>
</dbReference>
<keyword evidence="7" id="KW-0611">Plant defense</keyword>
<comment type="cofactor">
    <cofactor evidence="1">
        <name>Mg(2+)</name>
        <dbReference type="ChEBI" id="CHEBI:18420"/>
    </cofactor>
</comment>
<dbReference type="InterPro" id="IPR036388">
    <property type="entry name" value="WH-like_DNA-bd_sf"/>
</dbReference>
<dbReference type="Gene3D" id="1.10.10.10">
    <property type="entry name" value="Winged helix-like DNA-binding domain superfamily/Winged helix DNA-binding domain"/>
    <property type="match status" value="1"/>
</dbReference>
<dbReference type="SMART" id="SM00919">
    <property type="entry name" value="Malic_M"/>
    <property type="match status" value="1"/>
</dbReference>
<evidence type="ECO:0000256" key="2">
    <source>
        <dbReference type="ARBA" id="ARBA00008785"/>
    </source>
</evidence>
<dbReference type="FunFam" id="1.10.10.10:FF:000322">
    <property type="entry name" value="Probable disease resistance protein At1g63360"/>
    <property type="match status" value="1"/>
</dbReference>
<dbReference type="InterPro" id="IPR036291">
    <property type="entry name" value="NAD(P)-bd_dom_sf"/>
</dbReference>